<dbReference type="NCBIfam" id="TIGR00762">
    <property type="entry name" value="DegV"/>
    <property type="match status" value="1"/>
</dbReference>
<dbReference type="PROSITE" id="PS51482">
    <property type="entry name" value="DEGV"/>
    <property type="match status" value="1"/>
</dbReference>
<accession>A0A4V6HRY5</accession>
<name>A0A4V6HRY5_9FIRM</name>
<reference evidence="2 3" key="1">
    <citation type="journal article" date="2019" name="Anaerobe">
        <title>Detection of Robinsoniella peoriensis in multiple bone samples of a trauma patient.</title>
        <authorList>
            <person name="Schrottner P."/>
            <person name="Hartwich K."/>
            <person name="Bunk B."/>
            <person name="Schober I."/>
            <person name="Helbig S."/>
            <person name="Rudolph W.W."/>
            <person name="Gunzer F."/>
        </authorList>
    </citation>
    <scope>NUCLEOTIDE SEQUENCE [LARGE SCALE GENOMIC DNA]</scope>
    <source>
        <strain evidence="2 3">DSM 106044</strain>
    </source>
</reference>
<evidence type="ECO:0000313" key="3">
    <source>
        <dbReference type="Proteomes" id="UP000306509"/>
    </source>
</evidence>
<dbReference type="STRING" id="180332.GCA_000797495_05193"/>
<protein>
    <submittedName>
        <fullName evidence="2">DegV domain-containing protein</fullName>
    </submittedName>
</protein>
<keyword evidence="3" id="KW-1185">Reference proteome</keyword>
<dbReference type="GO" id="GO:0008289">
    <property type="term" value="F:lipid binding"/>
    <property type="evidence" value="ECO:0007669"/>
    <property type="project" value="UniProtKB-KW"/>
</dbReference>
<proteinExistence type="predicted"/>
<dbReference type="InterPro" id="IPR003797">
    <property type="entry name" value="DegV"/>
</dbReference>
<evidence type="ECO:0000256" key="1">
    <source>
        <dbReference type="ARBA" id="ARBA00023121"/>
    </source>
</evidence>
<dbReference type="Gene3D" id="3.40.50.10440">
    <property type="entry name" value="Dihydroxyacetone kinase, domain 1"/>
    <property type="match status" value="1"/>
</dbReference>
<dbReference type="PANTHER" id="PTHR33434:SF2">
    <property type="entry name" value="FATTY ACID-BINDING PROTEIN TM_1468"/>
    <property type="match status" value="1"/>
</dbReference>
<sequence>MDYKIIIDSCGELTEEMKKDGHFATASLSMQVDECTIVDDETFDQADFLRRIAASPNCPKSSCPSPEAYMSAFDCGAPRAYAVTLSAELSGSYNSAELGRKLFLEEHPDNKVHIFNSRSASIGETLIGLKIQECENAGMEFEEIVNTVEKYIAGQSTWFVLENLDTLRKNGRLSKVKAFVATALKIKPVMGATPEGTIVQLDQARGMNKALVKMVDFIVEKVENSEEKILAISHCNCPDRAKMIKDALLSRLSLKDIFIVDTAGISSMYANDGGIIIVV</sequence>
<dbReference type="Pfam" id="PF02645">
    <property type="entry name" value="DegV"/>
    <property type="match status" value="1"/>
</dbReference>
<dbReference type="AlphaFoldDB" id="A0A4V6HRY5"/>
<dbReference type="InterPro" id="IPR043168">
    <property type="entry name" value="DegV_C"/>
</dbReference>
<dbReference type="SUPFAM" id="SSF82549">
    <property type="entry name" value="DAK1/DegV-like"/>
    <property type="match status" value="1"/>
</dbReference>
<dbReference type="EMBL" id="QGQD01000046">
    <property type="protein sequence ID" value="TLD00838.1"/>
    <property type="molecule type" value="Genomic_DNA"/>
</dbReference>
<comment type="caution">
    <text evidence="2">The sequence shown here is derived from an EMBL/GenBank/DDBJ whole genome shotgun (WGS) entry which is preliminary data.</text>
</comment>
<gene>
    <name evidence="2" type="ORF">DSM106044_02305</name>
</gene>
<keyword evidence="1" id="KW-0446">Lipid-binding</keyword>
<organism evidence="2 3">
    <name type="scientific">Robinsoniella peoriensis</name>
    <dbReference type="NCBI Taxonomy" id="180332"/>
    <lineage>
        <taxon>Bacteria</taxon>
        <taxon>Bacillati</taxon>
        <taxon>Bacillota</taxon>
        <taxon>Clostridia</taxon>
        <taxon>Lachnospirales</taxon>
        <taxon>Lachnospiraceae</taxon>
        <taxon>Robinsoniella</taxon>
    </lineage>
</organism>
<dbReference type="PANTHER" id="PTHR33434">
    <property type="entry name" value="DEGV DOMAIN-CONTAINING PROTEIN DR_1986-RELATED"/>
    <property type="match status" value="1"/>
</dbReference>
<dbReference type="RefSeq" id="WP_047832089.1">
    <property type="nucleotide sequence ID" value="NZ_QGQD01000046.1"/>
</dbReference>
<dbReference type="Gene3D" id="3.30.1180.10">
    <property type="match status" value="1"/>
</dbReference>
<dbReference type="Gene3D" id="2.20.28.50">
    <property type="entry name" value="degv family protein"/>
    <property type="match status" value="1"/>
</dbReference>
<dbReference type="InterPro" id="IPR050270">
    <property type="entry name" value="DegV_domain_contain"/>
</dbReference>
<evidence type="ECO:0000313" key="2">
    <source>
        <dbReference type="EMBL" id="TLD00838.1"/>
    </source>
</evidence>
<dbReference type="Proteomes" id="UP000306509">
    <property type="component" value="Unassembled WGS sequence"/>
</dbReference>